<dbReference type="EMBL" id="JAUSVY010000004">
    <property type="protein sequence ID" value="MDQ0505212.1"/>
    <property type="molecule type" value="Genomic_DNA"/>
</dbReference>
<dbReference type="InterPro" id="IPR011008">
    <property type="entry name" value="Dimeric_a/b-barrel"/>
</dbReference>
<keyword evidence="3" id="KW-1185">Reference proteome</keyword>
<dbReference type="Proteomes" id="UP001241747">
    <property type="component" value="Unassembled WGS sequence"/>
</dbReference>
<protein>
    <submittedName>
        <fullName evidence="2">Uncharacterized protein (DUF1330 family)</fullName>
    </submittedName>
</protein>
<comment type="caution">
    <text evidence="2">The sequence shown here is derived from an EMBL/GenBank/DDBJ whole genome shotgun (WGS) entry which is preliminary data.</text>
</comment>
<organism evidence="2 3">
    <name type="scientific">Xanthobacter agilis</name>
    <dbReference type="NCBI Taxonomy" id="47492"/>
    <lineage>
        <taxon>Bacteria</taxon>
        <taxon>Pseudomonadati</taxon>
        <taxon>Pseudomonadota</taxon>
        <taxon>Alphaproteobacteria</taxon>
        <taxon>Hyphomicrobiales</taxon>
        <taxon>Xanthobacteraceae</taxon>
        <taxon>Xanthobacter</taxon>
    </lineage>
</organism>
<sequence>MAKGYWFINVDVVDPVDFISYAHANVSFLAERKAKFLIAGGDFEHMEGIKRHRNALVEWPSYEVALDAYRSPEYQRIAAQRGECAITDVAVVEGYDGEQPSAAEPADSTPQFPRGYWMVRMDVTDPAGYEHYRAENVKALAQFGGWFLVRSGRSTVVEGKGRSQYIVIAFPDLASARACYHSFDYQQAFARRKLAAQGDLIILSGHAGRQPAL</sequence>
<dbReference type="Gene3D" id="3.30.70.100">
    <property type="match status" value="2"/>
</dbReference>
<dbReference type="RefSeq" id="WP_237344392.1">
    <property type="nucleotide sequence ID" value="NZ_JABWGX010000004.1"/>
</dbReference>
<accession>A0ABU0LDI7</accession>
<dbReference type="PANTHER" id="PTHR41521:SF4">
    <property type="entry name" value="BLR0684 PROTEIN"/>
    <property type="match status" value="1"/>
</dbReference>
<reference evidence="2 3" key="1">
    <citation type="submission" date="2023-07" db="EMBL/GenBank/DDBJ databases">
        <title>Genomic Encyclopedia of Type Strains, Phase IV (KMG-IV): sequencing the most valuable type-strain genomes for metagenomic binning, comparative biology and taxonomic classification.</title>
        <authorList>
            <person name="Goeker M."/>
        </authorList>
    </citation>
    <scope>NUCLEOTIDE SEQUENCE [LARGE SCALE GENOMIC DNA]</scope>
    <source>
        <strain evidence="2 3">DSM 3770</strain>
    </source>
</reference>
<proteinExistence type="predicted"/>
<gene>
    <name evidence="2" type="ORF">QOZ94_002008</name>
</gene>
<evidence type="ECO:0000259" key="1">
    <source>
        <dbReference type="Pfam" id="PF07045"/>
    </source>
</evidence>
<feature type="domain" description="DUF1330" evidence="1">
    <location>
        <begin position="3"/>
        <end position="95"/>
    </location>
</feature>
<feature type="domain" description="DUF1330" evidence="1">
    <location>
        <begin position="115"/>
        <end position="205"/>
    </location>
</feature>
<evidence type="ECO:0000313" key="2">
    <source>
        <dbReference type="EMBL" id="MDQ0505212.1"/>
    </source>
</evidence>
<dbReference type="PANTHER" id="PTHR41521">
    <property type="match status" value="1"/>
</dbReference>
<name>A0ABU0LDI7_XANAG</name>
<evidence type="ECO:0000313" key="3">
    <source>
        <dbReference type="Proteomes" id="UP001241747"/>
    </source>
</evidence>
<dbReference type="SUPFAM" id="SSF54909">
    <property type="entry name" value="Dimeric alpha+beta barrel"/>
    <property type="match status" value="2"/>
</dbReference>
<dbReference type="Pfam" id="PF07045">
    <property type="entry name" value="DUF1330"/>
    <property type="match status" value="2"/>
</dbReference>
<dbReference type="InterPro" id="IPR010753">
    <property type="entry name" value="DUF1330"/>
</dbReference>